<reference evidence="8 9" key="1">
    <citation type="submission" date="2019-06" db="EMBL/GenBank/DDBJ databases">
        <title>Sequencing the genomes of 1000 actinobacteria strains.</title>
        <authorList>
            <person name="Klenk H.-P."/>
        </authorList>
    </citation>
    <scope>NUCLEOTIDE SEQUENCE [LARGE SCALE GENOMIC DNA]</scope>
    <source>
        <strain evidence="8 9">DSM 45511</strain>
    </source>
</reference>
<dbReference type="PANTHER" id="PTHR30448">
    <property type="entry name" value="RNASE ADAPTER PROTEIN RAPZ"/>
    <property type="match status" value="1"/>
</dbReference>
<evidence type="ECO:0000259" key="7">
    <source>
        <dbReference type="Pfam" id="PF22740"/>
    </source>
</evidence>
<name>A0A543GI52_9PSEU</name>
<feature type="domain" description="RapZ C-terminal" evidence="7">
    <location>
        <begin position="200"/>
        <end position="319"/>
    </location>
</feature>
<dbReference type="Pfam" id="PF22740">
    <property type="entry name" value="PapZ_C"/>
    <property type="match status" value="1"/>
</dbReference>
<evidence type="ECO:0000256" key="1">
    <source>
        <dbReference type="ARBA" id="ARBA00022741"/>
    </source>
</evidence>
<dbReference type="Pfam" id="PF03668">
    <property type="entry name" value="RapZ-like_N"/>
    <property type="match status" value="1"/>
</dbReference>
<evidence type="ECO:0000256" key="4">
    <source>
        <dbReference type="HAMAP-Rule" id="MF_00636"/>
    </source>
</evidence>
<evidence type="ECO:0000256" key="2">
    <source>
        <dbReference type="ARBA" id="ARBA00022840"/>
    </source>
</evidence>
<protein>
    <submittedName>
        <fullName evidence="8">UPF0042 nucleotide-binding protein</fullName>
    </submittedName>
</protein>
<keyword evidence="2 4" id="KW-0067">ATP-binding</keyword>
<feature type="domain" description="RapZ-like N-terminal" evidence="6">
    <location>
        <begin position="38"/>
        <end position="194"/>
    </location>
</feature>
<dbReference type="GO" id="GO:0005525">
    <property type="term" value="F:GTP binding"/>
    <property type="evidence" value="ECO:0007669"/>
    <property type="project" value="UniProtKB-UniRule"/>
</dbReference>
<proteinExistence type="inferred from homology"/>
<dbReference type="InterPro" id="IPR005337">
    <property type="entry name" value="RapZ-like"/>
</dbReference>
<dbReference type="Proteomes" id="UP000319818">
    <property type="component" value="Unassembled WGS sequence"/>
</dbReference>
<feature type="region of interest" description="Disordered" evidence="5">
    <location>
        <begin position="1"/>
        <end position="32"/>
    </location>
</feature>
<comment type="caution">
    <text evidence="8">The sequence shown here is derived from an EMBL/GenBank/DDBJ whole genome shotgun (WGS) entry which is preliminary data.</text>
</comment>
<keyword evidence="3 4" id="KW-0342">GTP-binding</keyword>
<feature type="binding site" evidence="4">
    <location>
        <begin position="96"/>
        <end position="99"/>
    </location>
    <ligand>
        <name>GTP</name>
        <dbReference type="ChEBI" id="CHEBI:37565"/>
    </ligand>
</feature>
<feature type="binding site" evidence="4">
    <location>
        <begin position="45"/>
        <end position="52"/>
    </location>
    <ligand>
        <name>ATP</name>
        <dbReference type="ChEBI" id="CHEBI:30616"/>
    </ligand>
</feature>
<dbReference type="NCBIfam" id="NF003828">
    <property type="entry name" value="PRK05416.1"/>
    <property type="match status" value="1"/>
</dbReference>
<evidence type="ECO:0000256" key="3">
    <source>
        <dbReference type="ARBA" id="ARBA00023134"/>
    </source>
</evidence>
<keyword evidence="1 4" id="KW-0547">Nucleotide-binding</keyword>
<dbReference type="AlphaFoldDB" id="A0A543GI52"/>
<evidence type="ECO:0000313" key="9">
    <source>
        <dbReference type="Proteomes" id="UP000319818"/>
    </source>
</evidence>
<organism evidence="8 9">
    <name type="scientific">Pseudonocardia cypriaca</name>
    <dbReference type="NCBI Taxonomy" id="882449"/>
    <lineage>
        <taxon>Bacteria</taxon>
        <taxon>Bacillati</taxon>
        <taxon>Actinomycetota</taxon>
        <taxon>Actinomycetes</taxon>
        <taxon>Pseudonocardiales</taxon>
        <taxon>Pseudonocardiaceae</taxon>
        <taxon>Pseudonocardia</taxon>
    </lineage>
</organism>
<dbReference type="InterPro" id="IPR053930">
    <property type="entry name" value="RapZ-like_N"/>
</dbReference>
<dbReference type="HAMAP" id="MF_00636">
    <property type="entry name" value="RapZ_like"/>
    <property type="match status" value="1"/>
</dbReference>
<dbReference type="GO" id="GO:0005524">
    <property type="term" value="F:ATP binding"/>
    <property type="evidence" value="ECO:0007669"/>
    <property type="project" value="UniProtKB-UniRule"/>
</dbReference>
<dbReference type="InterPro" id="IPR053931">
    <property type="entry name" value="RapZ_C"/>
</dbReference>
<sequence length="322" mass="34836">MNDGAVSDGAVTDEAVTDGAVSRGDRGGVIGGSEPSGIEVTLVSGLSGAGRSTAAKVLEDLGWFVVDNLPPELIATMVDLGARARGEITRIAVVMDVRSRAFTADLGAVIKDLDARGYKPRLLFLEASDAVLVRRFEQVRRSHPLQGDGRLVDGIAAERELLRPLRENADLVVDTSTVAVPQLRATLERAFGTEAAQVTRVTLVSFGYKYGLPMDSDLVVDVRFLPNPYWIPELRDLTGRDGTVRDYVLSQDGAEEFIGRYLELLRLVGAGYRREGKRYLTVAVGCTGGKHRSVAISEEMARRLAGSEEVTVNVAHRDLGRE</sequence>
<dbReference type="PIRSF" id="PIRSF005052">
    <property type="entry name" value="P-loopkin"/>
    <property type="match status" value="1"/>
</dbReference>
<accession>A0A543GI52</accession>
<evidence type="ECO:0000259" key="6">
    <source>
        <dbReference type="Pfam" id="PF03668"/>
    </source>
</evidence>
<dbReference type="InterPro" id="IPR027417">
    <property type="entry name" value="P-loop_NTPase"/>
</dbReference>
<evidence type="ECO:0000313" key="8">
    <source>
        <dbReference type="EMBL" id="TQM45752.1"/>
    </source>
</evidence>
<dbReference type="SUPFAM" id="SSF52540">
    <property type="entry name" value="P-loop containing nucleoside triphosphate hydrolases"/>
    <property type="match status" value="1"/>
</dbReference>
<dbReference type="PANTHER" id="PTHR30448:SF0">
    <property type="entry name" value="RNASE ADAPTER PROTEIN RAPZ"/>
    <property type="match status" value="1"/>
</dbReference>
<dbReference type="EMBL" id="VFPH01000001">
    <property type="protein sequence ID" value="TQM45752.1"/>
    <property type="molecule type" value="Genomic_DNA"/>
</dbReference>
<keyword evidence="9" id="KW-1185">Reference proteome</keyword>
<gene>
    <name evidence="8" type="ORF">FB388_3152</name>
</gene>
<evidence type="ECO:0000256" key="5">
    <source>
        <dbReference type="SAM" id="MobiDB-lite"/>
    </source>
</evidence>